<accession>A0A158R595</accession>
<evidence type="ECO:0000313" key="3">
    <source>
        <dbReference type="Proteomes" id="UP000046393"/>
    </source>
</evidence>
<dbReference type="GO" id="GO:0043248">
    <property type="term" value="P:proteasome assembly"/>
    <property type="evidence" value="ECO:0007669"/>
    <property type="project" value="InterPro"/>
</dbReference>
<keyword evidence="3" id="KW-1185">Reference proteome</keyword>
<dbReference type="PANTHER" id="PTHR13554">
    <property type="entry name" value="26S PROTEASOME NON-ATPASE REGULATORY SUBUNIT 5-RELATED"/>
    <property type="match status" value="1"/>
</dbReference>
<proteinExistence type="inferred from homology"/>
<protein>
    <recommendedName>
        <fullName evidence="2">26S proteasome non-ATPase regulatory subunit 5</fullName>
    </recommendedName>
</protein>
<dbReference type="InterPro" id="IPR016024">
    <property type="entry name" value="ARM-type_fold"/>
</dbReference>
<evidence type="ECO:0000313" key="4">
    <source>
        <dbReference type="WBParaSite" id="SMUV_0000593401-mRNA-1"/>
    </source>
</evidence>
<comment type="similarity">
    <text evidence="1">Belongs to the proteasome subunit S5B/HSM3 family.</text>
</comment>
<dbReference type="Pfam" id="PF10508">
    <property type="entry name" value="Proteasom_PSMB"/>
    <property type="match status" value="1"/>
</dbReference>
<dbReference type="STRING" id="451379.A0A158R595"/>
<evidence type="ECO:0000256" key="1">
    <source>
        <dbReference type="ARBA" id="ARBA00006823"/>
    </source>
</evidence>
<sequence length="488" mass="55711">MRDERDVSPDPTHLSNEVDIIDRMKHSFLTDRSEQTAAETLEKLLSLQVQNIDLDTWLEVKELLSCLLETITVTNLISRHQIIVLNVINNSPGIVVDFLADLIDRNVEELEDKLKTSHIAVPIAFARRICEAQCSDSIAKFLWRFAQIDAVKNELKVLLTNGDSEARFRVHQVTSNYLKGRGDGSEVSELVRGLILEISSSDILIQLTAIEMLCETVYNNKAATAYLFSLGLIDDIYKLLNVVSEHPDAGFLFPAVMKFFGHLSITDSHCLSQYPNFMRSLLDLIYQYDRLDASLRLLAFDTLAVVASTEDAKRYLASTPDYNMKEVFNMFGVAIATGPLELRVRHMEALSLLFRSEHKSSHHDVSDLLEKWWQYLGEGFPTVVVTYLTRPFEQLRHATLQLITNMLSYNWAVDIFKSMDGYGFVNAILNRRIETTSQGKHMKYDIVRLLVEKGSHCFSSETLMRLKLYIREGPLYVEPSPKIDMMDK</sequence>
<dbReference type="SUPFAM" id="SSF48371">
    <property type="entry name" value="ARM repeat"/>
    <property type="match status" value="1"/>
</dbReference>
<reference evidence="4" key="1">
    <citation type="submission" date="2016-04" db="UniProtKB">
        <authorList>
            <consortium name="WormBaseParasite"/>
        </authorList>
    </citation>
    <scope>IDENTIFICATION</scope>
</reference>
<evidence type="ECO:0000256" key="2">
    <source>
        <dbReference type="ARBA" id="ARBA00014933"/>
    </source>
</evidence>
<dbReference type="PANTHER" id="PTHR13554:SF10">
    <property type="entry name" value="26S PROTEASOME NON-ATPASE REGULATORY SUBUNIT 5"/>
    <property type="match status" value="1"/>
</dbReference>
<dbReference type="Proteomes" id="UP000046393">
    <property type="component" value="Unplaced"/>
</dbReference>
<name>A0A158R595_9BILA</name>
<dbReference type="AlphaFoldDB" id="A0A158R595"/>
<dbReference type="Gene3D" id="1.25.10.10">
    <property type="entry name" value="Leucine-rich Repeat Variant"/>
    <property type="match status" value="1"/>
</dbReference>
<dbReference type="WBParaSite" id="SMUV_0000593401-mRNA-1">
    <property type="protein sequence ID" value="SMUV_0000593401-mRNA-1"/>
    <property type="gene ID" value="SMUV_0000593401"/>
</dbReference>
<dbReference type="InterPro" id="IPR011989">
    <property type="entry name" value="ARM-like"/>
</dbReference>
<dbReference type="GO" id="GO:0005829">
    <property type="term" value="C:cytosol"/>
    <property type="evidence" value="ECO:0007669"/>
    <property type="project" value="TreeGrafter"/>
</dbReference>
<dbReference type="InterPro" id="IPR019538">
    <property type="entry name" value="PSMD5"/>
</dbReference>
<organism evidence="3 4">
    <name type="scientific">Syphacia muris</name>
    <dbReference type="NCBI Taxonomy" id="451379"/>
    <lineage>
        <taxon>Eukaryota</taxon>
        <taxon>Metazoa</taxon>
        <taxon>Ecdysozoa</taxon>
        <taxon>Nematoda</taxon>
        <taxon>Chromadorea</taxon>
        <taxon>Rhabditida</taxon>
        <taxon>Spirurina</taxon>
        <taxon>Oxyuridomorpha</taxon>
        <taxon>Oxyuroidea</taxon>
        <taxon>Oxyuridae</taxon>
        <taxon>Syphacia</taxon>
    </lineage>
</organism>